<feature type="region of interest" description="Disordered" evidence="1">
    <location>
        <begin position="37"/>
        <end position="62"/>
    </location>
</feature>
<accession>A0A319DVH8</accession>
<protein>
    <submittedName>
        <fullName evidence="2">Uncharacterized protein</fullName>
    </submittedName>
</protein>
<evidence type="ECO:0000256" key="1">
    <source>
        <dbReference type="SAM" id="MobiDB-lite"/>
    </source>
</evidence>
<dbReference type="EMBL" id="KZ826407">
    <property type="protein sequence ID" value="PYI01762.1"/>
    <property type="molecule type" value="Genomic_DNA"/>
</dbReference>
<sequence>MKMDDACLVPRTPLTFRPRADQLSVVLCDVSYRGAGERGKSKGISSQPQCKKDAQCQSGRAPHPNFLWASDSGAAADGRAFAGSNLTMRAITILAFTALSWPSIRDPPLRRKRRFPAHGHYYSLIAQGERRRPSPATTTTTT</sequence>
<dbReference type="AlphaFoldDB" id="A0A319DVH8"/>
<evidence type="ECO:0000313" key="2">
    <source>
        <dbReference type="EMBL" id="PYI01762.1"/>
    </source>
</evidence>
<dbReference type="VEuPathDB" id="FungiDB:BO78DRAFT_241740"/>
<reference evidence="2 3" key="1">
    <citation type="submission" date="2018-02" db="EMBL/GenBank/DDBJ databases">
        <title>The genomes of Aspergillus section Nigri reveals drivers in fungal speciation.</title>
        <authorList>
            <consortium name="DOE Joint Genome Institute"/>
            <person name="Vesth T.C."/>
            <person name="Nybo J."/>
            <person name="Theobald S."/>
            <person name="Brandl J."/>
            <person name="Frisvad J.C."/>
            <person name="Nielsen K.F."/>
            <person name="Lyhne E.K."/>
            <person name="Kogle M.E."/>
            <person name="Kuo A."/>
            <person name="Riley R."/>
            <person name="Clum A."/>
            <person name="Nolan M."/>
            <person name="Lipzen A."/>
            <person name="Salamov A."/>
            <person name="Henrissat B."/>
            <person name="Wiebenga A."/>
            <person name="De vries R.P."/>
            <person name="Grigoriev I.V."/>
            <person name="Mortensen U.H."/>
            <person name="Andersen M.R."/>
            <person name="Baker S.E."/>
        </authorList>
    </citation>
    <scope>NUCLEOTIDE SEQUENCE [LARGE SCALE GENOMIC DNA]</scope>
    <source>
        <strain evidence="2 3">CBS 121057</strain>
    </source>
</reference>
<name>A0A319DVH8_ASPSB</name>
<dbReference type="Proteomes" id="UP000248423">
    <property type="component" value="Unassembled WGS sequence"/>
</dbReference>
<proteinExistence type="predicted"/>
<organism evidence="2 3">
    <name type="scientific">Aspergillus sclerotiicarbonarius (strain CBS 121057 / IBT 28362)</name>
    <dbReference type="NCBI Taxonomy" id="1448318"/>
    <lineage>
        <taxon>Eukaryota</taxon>
        <taxon>Fungi</taxon>
        <taxon>Dikarya</taxon>
        <taxon>Ascomycota</taxon>
        <taxon>Pezizomycotina</taxon>
        <taxon>Eurotiomycetes</taxon>
        <taxon>Eurotiomycetidae</taxon>
        <taxon>Eurotiales</taxon>
        <taxon>Aspergillaceae</taxon>
        <taxon>Aspergillus</taxon>
        <taxon>Aspergillus subgen. Circumdati</taxon>
    </lineage>
</organism>
<gene>
    <name evidence="2" type="ORF">BO78DRAFT_241740</name>
</gene>
<keyword evidence="3" id="KW-1185">Reference proteome</keyword>
<evidence type="ECO:0000313" key="3">
    <source>
        <dbReference type="Proteomes" id="UP000248423"/>
    </source>
</evidence>